<reference evidence="3" key="1">
    <citation type="journal article" date="2019" name="Int. J. Syst. Evol. Microbiol.">
        <title>The Global Catalogue of Microorganisms (GCM) 10K type strain sequencing project: providing services to taxonomists for standard genome sequencing and annotation.</title>
        <authorList>
            <consortium name="The Broad Institute Genomics Platform"/>
            <consortium name="The Broad Institute Genome Sequencing Center for Infectious Disease"/>
            <person name="Wu L."/>
            <person name="Ma J."/>
        </authorList>
    </citation>
    <scope>NUCLEOTIDE SEQUENCE [LARGE SCALE GENOMIC DNA]</scope>
    <source>
        <strain evidence="3">CGMCC 1.15461</strain>
    </source>
</reference>
<keyword evidence="3" id="KW-1185">Reference proteome</keyword>
<keyword evidence="1" id="KW-0812">Transmembrane</keyword>
<organism evidence="2 3">
    <name type="scientific">Flavobacterium suaedae</name>
    <dbReference type="NCBI Taxonomy" id="1767027"/>
    <lineage>
        <taxon>Bacteria</taxon>
        <taxon>Pseudomonadati</taxon>
        <taxon>Bacteroidota</taxon>
        <taxon>Flavobacteriia</taxon>
        <taxon>Flavobacteriales</taxon>
        <taxon>Flavobacteriaceae</taxon>
        <taxon>Flavobacterium</taxon>
    </lineage>
</organism>
<sequence>MTTDITTITAVVLIIAAFVIFLVLGIFIGVILHRNKDVEDPTLKGYPKCRCTDGTHCDLWCIAKEVFKRNS</sequence>
<name>A0ABQ1JYX3_9FLAO</name>
<proteinExistence type="predicted"/>
<keyword evidence="1" id="KW-0472">Membrane</keyword>
<dbReference type="RefSeq" id="WP_188621495.1">
    <property type="nucleotide sequence ID" value="NZ_BMJE01000006.1"/>
</dbReference>
<comment type="caution">
    <text evidence="2">The sequence shown here is derived from an EMBL/GenBank/DDBJ whole genome shotgun (WGS) entry which is preliminary data.</text>
</comment>
<dbReference type="EMBL" id="BMJE01000006">
    <property type="protein sequence ID" value="GGB82759.1"/>
    <property type="molecule type" value="Genomic_DNA"/>
</dbReference>
<keyword evidence="1" id="KW-1133">Transmembrane helix</keyword>
<gene>
    <name evidence="2" type="ORF">GCM10007424_23500</name>
</gene>
<dbReference type="Proteomes" id="UP000615760">
    <property type="component" value="Unassembled WGS sequence"/>
</dbReference>
<evidence type="ECO:0000313" key="2">
    <source>
        <dbReference type="EMBL" id="GGB82759.1"/>
    </source>
</evidence>
<protein>
    <recommendedName>
        <fullName evidence="4">Transmembrane protein</fullName>
    </recommendedName>
</protein>
<evidence type="ECO:0008006" key="4">
    <source>
        <dbReference type="Google" id="ProtNLM"/>
    </source>
</evidence>
<evidence type="ECO:0000313" key="3">
    <source>
        <dbReference type="Proteomes" id="UP000615760"/>
    </source>
</evidence>
<evidence type="ECO:0000256" key="1">
    <source>
        <dbReference type="SAM" id="Phobius"/>
    </source>
</evidence>
<feature type="transmembrane region" description="Helical" evidence="1">
    <location>
        <begin position="6"/>
        <end position="32"/>
    </location>
</feature>
<accession>A0ABQ1JYX3</accession>